<gene>
    <name evidence="2" type="ORF">Daus18300_009125</name>
</gene>
<dbReference type="EMBL" id="JAWRVE010000090">
    <property type="protein sequence ID" value="KAL1860635.1"/>
    <property type="molecule type" value="Genomic_DNA"/>
</dbReference>
<accession>A0ABR3WFJ6</accession>
<comment type="caution">
    <text evidence="2">The sequence shown here is derived from an EMBL/GenBank/DDBJ whole genome shotgun (WGS) entry which is preliminary data.</text>
</comment>
<protein>
    <submittedName>
        <fullName evidence="2">Uncharacterized protein</fullName>
    </submittedName>
</protein>
<organism evidence="2 3">
    <name type="scientific">Diaporthe australafricana</name>
    <dbReference type="NCBI Taxonomy" id="127596"/>
    <lineage>
        <taxon>Eukaryota</taxon>
        <taxon>Fungi</taxon>
        <taxon>Dikarya</taxon>
        <taxon>Ascomycota</taxon>
        <taxon>Pezizomycotina</taxon>
        <taxon>Sordariomycetes</taxon>
        <taxon>Sordariomycetidae</taxon>
        <taxon>Diaporthales</taxon>
        <taxon>Diaporthaceae</taxon>
        <taxon>Diaporthe</taxon>
    </lineage>
</organism>
<keyword evidence="3" id="KW-1185">Reference proteome</keyword>
<dbReference type="Proteomes" id="UP001583177">
    <property type="component" value="Unassembled WGS sequence"/>
</dbReference>
<feature type="region of interest" description="Disordered" evidence="1">
    <location>
        <begin position="1"/>
        <end position="63"/>
    </location>
</feature>
<evidence type="ECO:0000313" key="2">
    <source>
        <dbReference type="EMBL" id="KAL1860635.1"/>
    </source>
</evidence>
<sequence length="63" mass="6358">MKTEDDSSDYVSAVPPAPAPESDPAARLGPSGAAADTDLDGHPVSTFTGPSTSPTRASQSKRT</sequence>
<evidence type="ECO:0000256" key="1">
    <source>
        <dbReference type="SAM" id="MobiDB-lite"/>
    </source>
</evidence>
<feature type="compositionally biased region" description="Polar residues" evidence="1">
    <location>
        <begin position="45"/>
        <end position="63"/>
    </location>
</feature>
<evidence type="ECO:0000313" key="3">
    <source>
        <dbReference type="Proteomes" id="UP001583177"/>
    </source>
</evidence>
<feature type="non-terminal residue" evidence="2">
    <location>
        <position position="63"/>
    </location>
</feature>
<proteinExistence type="predicted"/>
<reference evidence="2 3" key="1">
    <citation type="journal article" date="2024" name="IMA Fungus">
        <title>IMA Genome - F19 : A genome assembly and annotation guide to empower mycologists, including annotated draft genome sequences of Ceratocystis pirilliformis, Diaporthe australafricana, Fusarium ophioides, Paecilomyces lecythidis, and Sporothrix stenoceras.</title>
        <authorList>
            <person name="Aylward J."/>
            <person name="Wilson A.M."/>
            <person name="Visagie C.M."/>
            <person name="Spraker J."/>
            <person name="Barnes I."/>
            <person name="Buitendag C."/>
            <person name="Ceriani C."/>
            <person name="Del Mar Angel L."/>
            <person name="du Plessis D."/>
            <person name="Fuchs T."/>
            <person name="Gasser K."/>
            <person name="Kramer D."/>
            <person name="Li W."/>
            <person name="Munsamy K."/>
            <person name="Piso A."/>
            <person name="Price J.L."/>
            <person name="Sonnekus B."/>
            <person name="Thomas C."/>
            <person name="van der Nest A."/>
            <person name="van Dijk A."/>
            <person name="van Heerden A."/>
            <person name="van Vuuren N."/>
            <person name="Yilmaz N."/>
            <person name="Duong T.A."/>
            <person name="van der Merwe N.A."/>
            <person name="Wingfield M.J."/>
            <person name="Wingfield B.D."/>
        </authorList>
    </citation>
    <scope>NUCLEOTIDE SEQUENCE [LARGE SCALE GENOMIC DNA]</scope>
    <source>
        <strain evidence="2 3">CMW 18300</strain>
    </source>
</reference>
<name>A0ABR3WFJ6_9PEZI</name>